<dbReference type="STRING" id="883096.HMPREF9699_00352"/>
<sequence length="174" mass="20923">MMKSIHTIIFTIALFFVHTWAMAQNIEQWHKLDSQQRKEILDKLSPAERMELFRNAILQEVVKKMNLPQDKIHDFTEIYSEYQLKIHAVKEAYPMQENLGELTEEEAKKILNNSFIVSEKLLEIRKEYAKKFQTIISTHKVIELFHYEGRIRKRIMERKIKYNDADKNNKNMKP</sequence>
<reference evidence="1 2" key="1">
    <citation type="submission" date="2012-07" db="EMBL/GenBank/DDBJ databases">
        <title>The Genome Sequence of Bergeyella zoohelcum ATCC 43767.</title>
        <authorList>
            <consortium name="The Broad Institute Genome Sequencing Platform"/>
            <person name="Earl A."/>
            <person name="Ward D."/>
            <person name="Feldgarden M."/>
            <person name="Gevers D."/>
            <person name="Huys G."/>
            <person name="Walker B."/>
            <person name="Young S.K."/>
            <person name="Zeng Q."/>
            <person name="Gargeya S."/>
            <person name="Fitzgerald M."/>
            <person name="Haas B."/>
            <person name="Abouelleil A."/>
            <person name="Alvarado L."/>
            <person name="Arachchi H.M."/>
            <person name="Berlin A.M."/>
            <person name="Chapman S.B."/>
            <person name="Goldberg J."/>
            <person name="Griggs A."/>
            <person name="Gujja S."/>
            <person name="Hansen M."/>
            <person name="Howarth C."/>
            <person name="Imamovic A."/>
            <person name="Larimer J."/>
            <person name="McCowen C."/>
            <person name="Montmayeur A."/>
            <person name="Murphy C."/>
            <person name="Neiman D."/>
            <person name="Pearson M."/>
            <person name="Priest M."/>
            <person name="Roberts A."/>
            <person name="Saif S."/>
            <person name="Shea T."/>
            <person name="Sisk P."/>
            <person name="Sykes S."/>
            <person name="Wortman J."/>
            <person name="Nusbaum C."/>
            <person name="Birren B."/>
        </authorList>
    </citation>
    <scope>NUCLEOTIDE SEQUENCE [LARGE SCALE GENOMIC DNA]</scope>
    <source>
        <strain evidence="1 2">ATCC 43767</strain>
    </source>
</reference>
<dbReference type="AlphaFoldDB" id="K1LWN8"/>
<dbReference type="RefSeq" id="WP_002661877.1">
    <property type="nucleotide sequence ID" value="NZ_JH932293.1"/>
</dbReference>
<comment type="caution">
    <text evidence="1">The sequence shown here is derived from an EMBL/GenBank/DDBJ whole genome shotgun (WGS) entry which is preliminary data.</text>
</comment>
<name>K1LWN8_9FLAO</name>
<dbReference type="Proteomes" id="UP000006085">
    <property type="component" value="Unassembled WGS sequence"/>
</dbReference>
<proteinExistence type="predicted"/>
<accession>K1LWN8</accession>
<gene>
    <name evidence="1" type="ORF">HMPREF9699_00352</name>
</gene>
<dbReference type="HOGENOM" id="CLU_1544644_0_0_10"/>
<dbReference type="EMBL" id="AGYA01000006">
    <property type="protein sequence ID" value="EKB59416.1"/>
    <property type="molecule type" value="Genomic_DNA"/>
</dbReference>
<dbReference type="eggNOG" id="ENOG50333M9">
    <property type="taxonomic scope" value="Bacteria"/>
</dbReference>
<keyword evidence="2" id="KW-1185">Reference proteome</keyword>
<protein>
    <submittedName>
        <fullName evidence="1">Uncharacterized protein</fullName>
    </submittedName>
</protein>
<organism evidence="1 2">
    <name type="scientific">Bergeyella zoohelcum ATCC 43767</name>
    <dbReference type="NCBI Taxonomy" id="883096"/>
    <lineage>
        <taxon>Bacteria</taxon>
        <taxon>Pseudomonadati</taxon>
        <taxon>Bacteroidota</taxon>
        <taxon>Flavobacteriia</taxon>
        <taxon>Flavobacteriales</taxon>
        <taxon>Weeksellaceae</taxon>
        <taxon>Bergeyella</taxon>
    </lineage>
</organism>
<evidence type="ECO:0000313" key="2">
    <source>
        <dbReference type="Proteomes" id="UP000006085"/>
    </source>
</evidence>
<evidence type="ECO:0000313" key="1">
    <source>
        <dbReference type="EMBL" id="EKB59416.1"/>
    </source>
</evidence>